<dbReference type="EMBL" id="CAAKMV010000111">
    <property type="protein sequence ID" value="VIO55313.1"/>
    <property type="molecule type" value="Genomic_DNA"/>
</dbReference>
<feature type="domain" description="Helicase ATP-binding" evidence="16">
    <location>
        <begin position="162"/>
        <end position="330"/>
    </location>
</feature>
<comment type="catalytic activity">
    <reaction evidence="13 14">
        <text>ATP + H2O = ADP + phosphate + H(+)</text>
        <dbReference type="Rhea" id="RHEA:13065"/>
        <dbReference type="ChEBI" id="CHEBI:15377"/>
        <dbReference type="ChEBI" id="CHEBI:15378"/>
        <dbReference type="ChEBI" id="CHEBI:30616"/>
        <dbReference type="ChEBI" id="CHEBI:43474"/>
        <dbReference type="ChEBI" id="CHEBI:456216"/>
        <dbReference type="EC" id="3.6.4.12"/>
    </reaction>
</comment>
<dbReference type="InterPro" id="IPR001650">
    <property type="entry name" value="Helicase_C-like"/>
</dbReference>
<feature type="compositionally biased region" description="Basic residues" evidence="15">
    <location>
        <begin position="941"/>
        <end position="959"/>
    </location>
</feature>
<dbReference type="FunFam" id="3.40.50.300:FF:001992">
    <property type="entry name" value="ATP-dependent RNA helicase, putative"/>
    <property type="match status" value="1"/>
</dbReference>
<evidence type="ECO:0000256" key="10">
    <source>
        <dbReference type="ARBA" id="ARBA00023125"/>
    </source>
</evidence>
<feature type="compositionally biased region" description="Basic residues" evidence="15">
    <location>
        <begin position="700"/>
        <end position="715"/>
    </location>
</feature>
<feature type="compositionally biased region" description="Acidic residues" evidence="15">
    <location>
        <begin position="968"/>
        <end position="992"/>
    </location>
</feature>
<evidence type="ECO:0000256" key="11">
    <source>
        <dbReference type="ARBA" id="ARBA00023204"/>
    </source>
</evidence>
<evidence type="ECO:0000256" key="7">
    <source>
        <dbReference type="ARBA" id="ARBA00022801"/>
    </source>
</evidence>
<dbReference type="PANTHER" id="PTHR14025:SF20">
    <property type="entry name" value="FANCONI ANEMIA GROUP M PROTEIN"/>
    <property type="match status" value="1"/>
</dbReference>
<evidence type="ECO:0000256" key="1">
    <source>
        <dbReference type="ARBA" id="ARBA00003813"/>
    </source>
</evidence>
<dbReference type="GO" id="GO:0045003">
    <property type="term" value="P:double-strand break repair via synthesis-dependent strand annealing"/>
    <property type="evidence" value="ECO:0007669"/>
    <property type="project" value="TreeGrafter"/>
</dbReference>
<evidence type="ECO:0000259" key="16">
    <source>
        <dbReference type="PROSITE" id="PS51192"/>
    </source>
</evidence>
<protein>
    <recommendedName>
        <fullName evidence="14">ATP-dependent DNA helicase</fullName>
        <ecNumber evidence="14">3.6.4.12</ecNumber>
    </recommendedName>
</protein>
<keyword evidence="9" id="KW-0067">ATP-binding</keyword>
<keyword evidence="7" id="KW-0378">Hydrolase</keyword>
<dbReference type="CDD" id="cd18033">
    <property type="entry name" value="DEXDc_FANCM"/>
    <property type="match status" value="1"/>
</dbReference>
<dbReference type="InterPro" id="IPR006935">
    <property type="entry name" value="Helicase/UvrB_N"/>
</dbReference>
<dbReference type="Gene3D" id="3.40.50.300">
    <property type="entry name" value="P-loop containing nucleotide triphosphate hydrolases"/>
    <property type="match status" value="2"/>
</dbReference>
<evidence type="ECO:0000256" key="2">
    <source>
        <dbReference type="ARBA" id="ARBA00004123"/>
    </source>
</evidence>
<dbReference type="EC" id="3.6.4.12" evidence="14"/>
<dbReference type="FunFam" id="3.40.50.300:FF:000861">
    <property type="entry name" value="Fanconi anemia, complementation group M"/>
    <property type="match status" value="1"/>
</dbReference>
<feature type="compositionally biased region" description="Polar residues" evidence="15">
    <location>
        <begin position="91"/>
        <end position="104"/>
    </location>
</feature>
<feature type="domain" description="Helicase C-terminal" evidence="17">
    <location>
        <begin position="506"/>
        <end position="666"/>
    </location>
</feature>
<dbReference type="InterPro" id="IPR039686">
    <property type="entry name" value="FANCM/Mph1-like_ID"/>
</dbReference>
<keyword evidence="5" id="KW-0547">Nucleotide-binding</keyword>
<evidence type="ECO:0000256" key="4">
    <source>
        <dbReference type="ARBA" id="ARBA00011390"/>
    </source>
</evidence>
<feature type="compositionally biased region" description="Low complexity" evidence="15">
    <location>
        <begin position="1213"/>
        <end position="1222"/>
    </location>
</feature>
<feature type="region of interest" description="Disordered" evidence="15">
    <location>
        <begin position="686"/>
        <end position="720"/>
    </location>
</feature>
<feature type="compositionally biased region" description="Basic and acidic residues" evidence="15">
    <location>
        <begin position="1227"/>
        <end position="1243"/>
    </location>
</feature>
<evidence type="ECO:0000256" key="6">
    <source>
        <dbReference type="ARBA" id="ARBA00022763"/>
    </source>
</evidence>
<dbReference type="CDD" id="cd18801">
    <property type="entry name" value="SF2_C_FANCM_Hef"/>
    <property type="match status" value="1"/>
</dbReference>
<gene>
    <name evidence="18" type="ORF">FUG_LOCUS145500</name>
</gene>
<evidence type="ECO:0000256" key="12">
    <source>
        <dbReference type="ARBA" id="ARBA00023242"/>
    </source>
</evidence>
<evidence type="ECO:0000313" key="18">
    <source>
        <dbReference type="EMBL" id="VIO55313.1"/>
    </source>
</evidence>
<dbReference type="GO" id="GO:0005634">
    <property type="term" value="C:nucleus"/>
    <property type="evidence" value="ECO:0007669"/>
    <property type="project" value="UniProtKB-SubCell"/>
</dbReference>
<feature type="region of interest" description="Disordered" evidence="15">
    <location>
        <begin position="62"/>
        <end position="120"/>
    </location>
</feature>
<keyword evidence="8" id="KW-0347">Helicase</keyword>
<evidence type="ECO:0000256" key="8">
    <source>
        <dbReference type="ARBA" id="ARBA00022806"/>
    </source>
</evidence>
<dbReference type="Gene3D" id="1.20.1320.20">
    <property type="entry name" value="hef helicase domain"/>
    <property type="match status" value="1"/>
</dbReference>
<name>A0A4E9E6N8_GIBZA</name>
<reference evidence="18" key="1">
    <citation type="submission" date="2019-04" db="EMBL/GenBank/DDBJ databases">
        <authorList>
            <person name="Melise S."/>
            <person name="Noan J."/>
            <person name="Okalmin O."/>
        </authorList>
    </citation>
    <scope>NUCLEOTIDE SEQUENCE</scope>
    <source>
        <strain evidence="18">FN9</strain>
    </source>
</reference>
<dbReference type="GO" id="GO:0043138">
    <property type="term" value="F:3'-5' DNA helicase activity"/>
    <property type="evidence" value="ECO:0007669"/>
    <property type="project" value="InterPro"/>
</dbReference>
<evidence type="ECO:0000259" key="17">
    <source>
        <dbReference type="PROSITE" id="PS51194"/>
    </source>
</evidence>
<dbReference type="InterPro" id="IPR044749">
    <property type="entry name" value="FANCM_DEXDc"/>
</dbReference>
<comment type="subunit">
    <text evidence="4 14">Interacts with the MHF histone-fold complex to form the FANCM-MHF complex.</text>
</comment>
<evidence type="ECO:0000256" key="14">
    <source>
        <dbReference type="RuleBase" id="RU367027"/>
    </source>
</evidence>
<proteinExistence type="inferred from homology"/>
<dbReference type="PROSITE" id="PS51194">
    <property type="entry name" value="HELICASE_CTER"/>
    <property type="match status" value="1"/>
</dbReference>
<dbReference type="Pfam" id="PF00271">
    <property type="entry name" value="Helicase_C"/>
    <property type="match status" value="1"/>
</dbReference>
<feature type="region of interest" description="Disordered" evidence="15">
    <location>
        <begin position="22"/>
        <end position="43"/>
    </location>
</feature>
<dbReference type="InterPro" id="IPR014001">
    <property type="entry name" value="Helicase_ATP-bd"/>
</dbReference>
<comment type="subcellular location">
    <subcellularLocation>
        <location evidence="2 14">Nucleus</location>
    </subcellularLocation>
</comment>
<comment type="function">
    <text evidence="1 14">ATP-dependent DNA helicase involved in DNA damage repair by homologous recombination and in genome maintenance. Capable of unwinding D-loops. Plays a role in limiting crossover recombinants during mitotic DNA double-strand break (DSB) repair. Component of a FANCM-MHF complex which promotes gene conversion at blocked replication forks, probably by reversal of the stalled fork.</text>
</comment>
<evidence type="ECO:0000256" key="5">
    <source>
        <dbReference type="ARBA" id="ARBA00022741"/>
    </source>
</evidence>
<accession>A0A4E9E6N8</accession>
<dbReference type="Pfam" id="PF04851">
    <property type="entry name" value="ResIII"/>
    <property type="match status" value="1"/>
</dbReference>
<dbReference type="GO" id="GO:0005524">
    <property type="term" value="F:ATP binding"/>
    <property type="evidence" value="ECO:0007669"/>
    <property type="project" value="UniProtKB-UniRule"/>
</dbReference>
<evidence type="ECO:0000256" key="13">
    <source>
        <dbReference type="ARBA" id="ARBA00047995"/>
    </source>
</evidence>
<keyword evidence="6" id="KW-0227">DNA damage</keyword>
<comment type="similarity">
    <text evidence="3 14">Belongs to the DEAD box helicase family. DEAH subfamily. FANCM sub-subfamily.</text>
</comment>
<dbReference type="GO" id="GO:0036297">
    <property type="term" value="P:interstrand cross-link repair"/>
    <property type="evidence" value="ECO:0007669"/>
    <property type="project" value="UniProtKB-ARBA"/>
</dbReference>
<organism evidence="18">
    <name type="scientific">Gibberella zeae</name>
    <name type="common">Wheat head blight fungus</name>
    <name type="synonym">Fusarium graminearum</name>
    <dbReference type="NCBI Taxonomy" id="5518"/>
    <lineage>
        <taxon>Eukaryota</taxon>
        <taxon>Fungi</taxon>
        <taxon>Dikarya</taxon>
        <taxon>Ascomycota</taxon>
        <taxon>Pezizomycotina</taxon>
        <taxon>Sordariomycetes</taxon>
        <taxon>Hypocreomycetidae</taxon>
        <taxon>Hypocreales</taxon>
        <taxon>Nectriaceae</taxon>
        <taxon>Fusarium</taxon>
    </lineage>
</organism>
<dbReference type="InterPro" id="IPR027417">
    <property type="entry name" value="P-loop_NTPase"/>
</dbReference>
<sequence length="1299" mass="143033">MDSDEFDDDIADEDFLTALDQVSSSMNGQSTAASLQTVAGQSGNQRASAAVAALELEDLPSDAFSSPEQNHSRPIASSAISTGAAPRTGLNRASSGNWRQTTLFGGSVANDGPRPSLPTSARVFRADLPREEPTHHEVDHEAMKTWVFPTNLGQTRDYQFSIVKNSLFNNTLVALPTGLGKTFIAASVMLNFYRWTKNAKIVFVAPTKPLVAQQVTACYGIAGIPRSETTLLTGEIPPLLRVDEWAARRVFFMTPQTLLNDISHGYADPKSIVLLVIDEAHRATGEYAYAKVTKLIRRFSKSFRVLALTATPGSKIETVQEVIDNLGISHCEIRTEDSIDIRQYVHSRTIEQVVLDPSDEMVLVSELFTKALKPMTDKLSSQNIWYGRSPMAMTTFGLMKSQKEWFDTGGRRANQGVQHMMRAVFTVLTSIAHSIKLLNFHGIKPFYDNLVDMRSEQEGKGEKGSKYRRQLVQDSNFQEMMDRISKWLRTDGFVGHPKLAALADTVLNHFMDNATNTATRVIVFSEYRDSAEDIVRMLNKHRPLIKARVFVGQADSKRGEGMKQAQQIEAIDRFKEGEFNVLVATSIGEEGLDIGQVDLIVCYDSSASPIRMLQRMGRTGRKQEGKIVLLLMRGKEEEQFAKSKDNYEKMQSLICEGSRFSFRFDLSTRIVPREFRPEVDMRRIDIPVENTQDPSLPEPKKRRAPAGKKKPPKKFHMPDGVETGFQSVASMLKVGGKAKPAKAKRNPELDDLSPVPELTKVLLSDEELKELNRAYRDLPFNHSVVEEADMPDMTAYPDLQRQLRPVAKLKHGTRTKSFVKLWNRMGNEKESLILPCRDKDTSNYLEIPVHAFAGSDPETDSGTDDEAATSRAKPAKVTAAARKKQTRKAPPKAQPRAKRRKLSLDAVPQTFALGSMVDEGLDEDEEDDDEDEEEDDALPKARGRSKPGAKTKGKRKATRKTGGFNSDEVGDDCDRDSDLLDTDGSDDGEDLLDFVVSDNHPVSSMKDPTSLTCPSTFASSPIVKDVDDDATRPFFVPTMFSATQESEDLPDLGRMLDKPGQTAVGLSDDDDVRANRTVRGRRNVVYDSDTDFSYFIRKSIAMTATGTSVSLLKFVGTVSLGLLTGVSYSISSLALPALLRLPSSASASHGLSTLSAALKTPVLALTSLASAPFLISFFLAPRSSRHPYLLYTAILATLSSVAPILIPTPTPAPRRTASSAPRKSSRAKMEASYEVLGDAHSEPASDEDIEDINGEEVRAEVEGLTRSYLARTAISALGFAMAVVGIWGDGAPQSVVYVS</sequence>
<dbReference type="GO" id="GO:0009378">
    <property type="term" value="F:four-way junction helicase activity"/>
    <property type="evidence" value="ECO:0007669"/>
    <property type="project" value="TreeGrafter"/>
</dbReference>
<dbReference type="SMART" id="SM00487">
    <property type="entry name" value="DEXDc"/>
    <property type="match status" value="1"/>
</dbReference>
<keyword evidence="12" id="KW-0539">Nucleus</keyword>
<evidence type="ECO:0000256" key="15">
    <source>
        <dbReference type="SAM" id="MobiDB-lite"/>
    </source>
</evidence>
<evidence type="ECO:0000256" key="9">
    <source>
        <dbReference type="ARBA" id="ARBA00022840"/>
    </source>
</evidence>
<feature type="compositionally biased region" description="Acidic residues" evidence="15">
    <location>
        <begin position="919"/>
        <end position="936"/>
    </location>
</feature>
<keyword evidence="11" id="KW-0234">DNA repair</keyword>
<dbReference type="GO" id="GO:0016787">
    <property type="term" value="F:hydrolase activity"/>
    <property type="evidence" value="ECO:0007669"/>
    <property type="project" value="UniProtKB-KW"/>
</dbReference>
<keyword evidence="10" id="KW-0238">DNA-binding</keyword>
<feature type="compositionally biased region" description="Acidic residues" evidence="15">
    <location>
        <begin position="857"/>
        <end position="867"/>
    </location>
</feature>
<dbReference type="PANTHER" id="PTHR14025">
    <property type="entry name" value="FANCONI ANEMIA GROUP M FANCM FAMILY MEMBER"/>
    <property type="match status" value="1"/>
</dbReference>
<feature type="region of interest" description="Disordered" evidence="15">
    <location>
        <begin position="851"/>
        <end position="992"/>
    </location>
</feature>
<dbReference type="SUPFAM" id="SSF52540">
    <property type="entry name" value="P-loop containing nucleoside triphosphate hydrolases"/>
    <property type="match status" value="1"/>
</dbReference>
<dbReference type="GO" id="GO:0000400">
    <property type="term" value="F:four-way junction DNA binding"/>
    <property type="evidence" value="ECO:0007669"/>
    <property type="project" value="TreeGrafter"/>
</dbReference>
<dbReference type="SMART" id="SM00490">
    <property type="entry name" value="HELICc"/>
    <property type="match status" value="1"/>
</dbReference>
<dbReference type="PROSITE" id="PS51192">
    <property type="entry name" value="HELICASE_ATP_BIND_1"/>
    <property type="match status" value="1"/>
</dbReference>
<evidence type="ECO:0000256" key="3">
    <source>
        <dbReference type="ARBA" id="ARBA00009889"/>
    </source>
</evidence>
<feature type="compositionally biased region" description="Basic residues" evidence="15">
    <location>
        <begin position="881"/>
        <end position="901"/>
    </location>
</feature>
<dbReference type="CDD" id="cd12091">
    <property type="entry name" value="FANCM_ID"/>
    <property type="match status" value="1"/>
</dbReference>
<feature type="region of interest" description="Disordered" evidence="15">
    <location>
        <begin position="1212"/>
        <end position="1248"/>
    </location>
</feature>